<proteinExistence type="predicted"/>
<evidence type="ECO:0000313" key="2">
    <source>
        <dbReference type="EMBL" id="NEC18266.1"/>
    </source>
</evidence>
<keyword evidence="1" id="KW-0175">Coiled coil</keyword>
<organism evidence="2 3">
    <name type="scientific">Streptomyces parvus</name>
    <dbReference type="NCBI Taxonomy" id="66428"/>
    <lineage>
        <taxon>Bacteria</taxon>
        <taxon>Bacillati</taxon>
        <taxon>Actinomycetota</taxon>
        <taxon>Actinomycetes</taxon>
        <taxon>Kitasatosporales</taxon>
        <taxon>Streptomycetaceae</taxon>
        <taxon>Streptomyces</taxon>
    </lineage>
</organism>
<dbReference type="InterPro" id="IPR004211">
    <property type="entry name" value="Endonuclease_7"/>
</dbReference>
<dbReference type="Gene3D" id="3.40.1800.10">
    <property type="entry name" value="His-Me finger endonucleases"/>
    <property type="match status" value="1"/>
</dbReference>
<dbReference type="Pfam" id="PF02945">
    <property type="entry name" value="Endonuclease_7"/>
    <property type="match status" value="1"/>
</dbReference>
<evidence type="ECO:0000256" key="1">
    <source>
        <dbReference type="SAM" id="Coils"/>
    </source>
</evidence>
<reference evidence="2 3" key="1">
    <citation type="submission" date="2020-01" db="EMBL/GenBank/DDBJ databases">
        <title>Insect and environment-associated Actinomycetes.</title>
        <authorList>
            <person name="Currrie C."/>
            <person name="Chevrette M."/>
            <person name="Carlson C."/>
            <person name="Stubbendieck R."/>
            <person name="Wendt-Pienkowski E."/>
        </authorList>
    </citation>
    <scope>NUCLEOTIDE SEQUENCE [LARGE SCALE GENOMIC DNA]</scope>
    <source>
        <strain evidence="2 3">SID7590</strain>
    </source>
</reference>
<sequence>MGTKDCEECGAAFLPTGPARYCGEECRTEVQALQSTASMYGLTLEQVRVVRAVGACMICASAVSGFTSGIFAVDHCHGSGVVRGVLCQSCNFLLGNARDDVDVLLGAIKYLLKDHAAEPWNQGARRAEVLADRKERRLTARLAQSERALDAAEQRVKELEAVLVEVAEDTAVAARRRARDADVVEKFIGEFISPAPSGSSRVTAGALRTAWADWAAGASCPVQSLHEALHRLGGRHRRSSTGRYWDGVALRCPSRPDAGT</sequence>
<name>A0A7K3RSP9_9ACTN</name>
<protein>
    <recommendedName>
        <fullName evidence="4">Recombination endonuclease VII</fullName>
    </recommendedName>
</protein>
<evidence type="ECO:0000313" key="3">
    <source>
        <dbReference type="Proteomes" id="UP000469670"/>
    </source>
</evidence>
<dbReference type="AlphaFoldDB" id="A0A7K3RSP9"/>
<comment type="caution">
    <text evidence="2">The sequence shown here is derived from an EMBL/GenBank/DDBJ whole genome shotgun (WGS) entry which is preliminary data.</text>
</comment>
<dbReference type="Proteomes" id="UP000469670">
    <property type="component" value="Unassembled WGS sequence"/>
</dbReference>
<evidence type="ECO:0008006" key="4">
    <source>
        <dbReference type="Google" id="ProtNLM"/>
    </source>
</evidence>
<dbReference type="InterPro" id="IPR044925">
    <property type="entry name" value="His-Me_finger_sf"/>
</dbReference>
<dbReference type="InterPro" id="IPR038563">
    <property type="entry name" value="Endonuclease_7_sf"/>
</dbReference>
<dbReference type="SUPFAM" id="SSF54060">
    <property type="entry name" value="His-Me finger endonucleases"/>
    <property type="match status" value="1"/>
</dbReference>
<feature type="coiled-coil region" evidence="1">
    <location>
        <begin position="135"/>
        <end position="169"/>
    </location>
</feature>
<accession>A0A7K3RSP9</accession>
<gene>
    <name evidence="2" type="ORF">G3I50_08315</name>
</gene>
<dbReference type="EMBL" id="JAAGMP010000410">
    <property type="protein sequence ID" value="NEC18266.1"/>
    <property type="molecule type" value="Genomic_DNA"/>
</dbReference>